<comment type="similarity">
    <text evidence="1 5">Belongs to the FlgD family.</text>
</comment>
<evidence type="ECO:0000259" key="8">
    <source>
        <dbReference type="Pfam" id="PF13861"/>
    </source>
</evidence>
<dbReference type="InterPro" id="IPR025965">
    <property type="entry name" value="FlgD/Vpr_Ig-like"/>
</dbReference>
<evidence type="ECO:0000256" key="4">
    <source>
        <dbReference type="ARBA" id="ARBA00024746"/>
    </source>
</evidence>
<evidence type="ECO:0000256" key="1">
    <source>
        <dbReference type="ARBA" id="ARBA00010577"/>
    </source>
</evidence>
<evidence type="ECO:0000256" key="2">
    <source>
        <dbReference type="ARBA" id="ARBA00016013"/>
    </source>
</evidence>
<evidence type="ECO:0000256" key="6">
    <source>
        <dbReference type="SAM" id="MobiDB-lite"/>
    </source>
</evidence>
<organism evidence="9 10">
    <name type="scientific">Pseudomonas sihuiensis</name>
    <dbReference type="NCBI Taxonomy" id="1274359"/>
    <lineage>
        <taxon>Bacteria</taxon>
        <taxon>Pseudomonadati</taxon>
        <taxon>Pseudomonadota</taxon>
        <taxon>Gammaproteobacteria</taxon>
        <taxon>Pseudomonadales</taxon>
        <taxon>Pseudomonadaceae</taxon>
        <taxon>Pseudomonas</taxon>
    </lineage>
</organism>
<protein>
    <recommendedName>
        <fullName evidence="2 5">Basal-body rod modification protein FlgD</fullName>
    </recommendedName>
</protein>
<dbReference type="EMBL" id="LT629797">
    <property type="protein sequence ID" value="SDU82688.1"/>
    <property type="molecule type" value="Genomic_DNA"/>
</dbReference>
<dbReference type="Pfam" id="PF03963">
    <property type="entry name" value="FlgD"/>
    <property type="match status" value="1"/>
</dbReference>
<proteinExistence type="inferred from homology"/>
<dbReference type="Pfam" id="PF13861">
    <property type="entry name" value="FLgD_tudor"/>
    <property type="match status" value="1"/>
</dbReference>
<dbReference type="GO" id="GO:0044781">
    <property type="term" value="P:bacterial-type flagellum organization"/>
    <property type="evidence" value="ECO:0007669"/>
    <property type="project" value="UniProtKB-UniRule"/>
</dbReference>
<gene>
    <name evidence="9" type="ORF">SAMN05216363_1942</name>
</gene>
<evidence type="ECO:0000313" key="10">
    <source>
        <dbReference type="Proteomes" id="UP000198675"/>
    </source>
</evidence>
<comment type="function">
    <text evidence="4 5">Required for flagellar hook formation. May act as a scaffolding protein.</text>
</comment>
<dbReference type="InterPro" id="IPR005648">
    <property type="entry name" value="FlgD"/>
</dbReference>
<reference evidence="10" key="1">
    <citation type="submission" date="2016-10" db="EMBL/GenBank/DDBJ databases">
        <authorList>
            <person name="Varghese N."/>
            <person name="Submissions S."/>
        </authorList>
    </citation>
    <scope>NUCLEOTIDE SEQUENCE [LARGE SCALE GENOMIC DNA]</scope>
    <source>
        <strain evidence="10">KCTC 32246</strain>
    </source>
</reference>
<evidence type="ECO:0000259" key="7">
    <source>
        <dbReference type="Pfam" id="PF13860"/>
    </source>
</evidence>
<keyword evidence="9" id="KW-0969">Cilium</keyword>
<sequence>MSTTETVSSSVLSTYSGTSTSNTNESSYSSLGKDDFLMLLVTQLNNQNPLDPQDNSEFVAQLAQFSSLESLTNISASMDSLLGSYQSSQALQASSLVGRSVMVSASSTQVDGVSGLTGTLVVPTAADNVSVRVYDEAGSLVKSIPLDNQSSAGLVDFTWDGTDESGQLLPAGTYKFSASASLGGTSTALETYLPATVNSVTLGIGGGDMTLNLAGAGNVALSKVISVGQ</sequence>
<dbReference type="InterPro" id="IPR025963">
    <property type="entry name" value="FLgD_Tudor"/>
</dbReference>
<dbReference type="GeneID" id="300415212"/>
<name>A0A1H2LPT4_9PSED</name>
<dbReference type="Gene3D" id="2.60.40.4070">
    <property type="match status" value="1"/>
</dbReference>
<dbReference type="Pfam" id="PF13860">
    <property type="entry name" value="FlgD_ig"/>
    <property type="match status" value="1"/>
</dbReference>
<keyword evidence="9" id="KW-0282">Flagellum</keyword>
<keyword evidence="3 5" id="KW-1005">Bacterial flagellum biogenesis</keyword>
<evidence type="ECO:0000256" key="3">
    <source>
        <dbReference type="ARBA" id="ARBA00022795"/>
    </source>
</evidence>
<keyword evidence="10" id="KW-1185">Reference proteome</keyword>
<dbReference type="Proteomes" id="UP000198675">
    <property type="component" value="Chromosome I"/>
</dbReference>
<dbReference type="Gene3D" id="2.30.30.910">
    <property type="match status" value="1"/>
</dbReference>
<dbReference type="RefSeq" id="WP_092376333.1">
    <property type="nucleotide sequence ID" value="NZ_LT629797.1"/>
</dbReference>
<evidence type="ECO:0000313" key="9">
    <source>
        <dbReference type="EMBL" id="SDU82688.1"/>
    </source>
</evidence>
<feature type="domain" description="FlgD/Vpr Ig-like" evidence="7">
    <location>
        <begin position="110"/>
        <end position="182"/>
    </location>
</feature>
<dbReference type="AlphaFoldDB" id="A0A1H2LPT4"/>
<feature type="domain" description="FlgD Tudor-like" evidence="8">
    <location>
        <begin position="88"/>
        <end position="224"/>
    </location>
</feature>
<keyword evidence="9" id="KW-0966">Cell projection</keyword>
<evidence type="ECO:0000256" key="5">
    <source>
        <dbReference type="RuleBase" id="RU362076"/>
    </source>
</evidence>
<feature type="region of interest" description="Disordered" evidence="6">
    <location>
        <begin position="1"/>
        <end position="27"/>
    </location>
</feature>
<accession>A0A1H2LPT4</accession>